<accession>L0HI60</accession>
<feature type="binding site" evidence="9">
    <location>
        <begin position="279"/>
        <end position="282"/>
    </location>
    <ligand>
        <name>ATP</name>
        <dbReference type="ChEBI" id="CHEBI:30616"/>
    </ligand>
</feature>
<dbReference type="GO" id="GO:0004828">
    <property type="term" value="F:serine-tRNA ligase activity"/>
    <property type="evidence" value="ECO:0007669"/>
    <property type="project" value="UniProtKB-UniRule"/>
</dbReference>
<keyword evidence="6 7" id="KW-0030">Aminoacyl-tRNA synthetase</keyword>
<dbReference type="PIRSF" id="PIRSF001529">
    <property type="entry name" value="Ser-tRNA-synth_IIa"/>
    <property type="match status" value="1"/>
</dbReference>
<keyword evidence="2 7" id="KW-0436">Ligase</keyword>
<evidence type="ECO:0000256" key="3">
    <source>
        <dbReference type="ARBA" id="ARBA00022741"/>
    </source>
</evidence>
<evidence type="ECO:0000256" key="7">
    <source>
        <dbReference type="HAMAP-Rule" id="MF_00176"/>
    </source>
</evidence>
<dbReference type="GO" id="GO:0005737">
    <property type="term" value="C:cytoplasm"/>
    <property type="evidence" value="ECO:0007669"/>
    <property type="project" value="UniProtKB-SubCell"/>
</dbReference>
<dbReference type="SUPFAM" id="SSF46589">
    <property type="entry name" value="tRNA-binding arm"/>
    <property type="match status" value="1"/>
</dbReference>
<feature type="binding site" evidence="8">
    <location>
        <position position="263"/>
    </location>
    <ligand>
        <name>L-serine</name>
        <dbReference type="ChEBI" id="CHEBI:33384"/>
    </ligand>
</feature>
<dbReference type="InterPro" id="IPR002314">
    <property type="entry name" value="aa-tRNA-synt_IIb"/>
</dbReference>
<organism evidence="11 12">
    <name type="scientific">Methanoregula formicica (strain DSM 22288 / NBRC 105244 / SMSP)</name>
    <dbReference type="NCBI Taxonomy" id="593750"/>
    <lineage>
        <taxon>Archaea</taxon>
        <taxon>Methanobacteriati</taxon>
        <taxon>Methanobacteriota</taxon>
        <taxon>Stenosarchaea group</taxon>
        <taxon>Methanomicrobia</taxon>
        <taxon>Methanomicrobiales</taxon>
        <taxon>Methanoregulaceae</taxon>
        <taxon>Methanoregula</taxon>
    </lineage>
</organism>
<dbReference type="GO" id="GO:0005524">
    <property type="term" value="F:ATP binding"/>
    <property type="evidence" value="ECO:0007669"/>
    <property type="project" value="UniProtKB-UniRule"/>
</dbReference>
<evidence type="ECO:0000256" key="9">
    <source>
        <dbReference type="PIRSR" id="PIRSR001529-2"/>
    </source>
</evidence>
<dbReference type="PROSITE" id="PS50862">
    <property type="entry name" value="AA_TRNA_LIGASE_II"/>
    <property type="match status" value="1"/>
</dbReference>
<dbReference type="InterPro" id="IPR045864">
    <property type="entry name" value="aa-tRNA-synth_II/BPL/LPL"/>
</dbReference>
<dbReference type="InterPro" id="IPR015866">
    <property type="entry name" value="Ser-tRNA-synth_1_N"/>
</dbReference>
<comment type="catalytic activity">
    <reaction evidence="7">
        <text>tRNA(Sec) + L-serine + ATP = L-seryl-tRNA(Sec) + AMP + diphosphate + H(+)</text>
        <dbReference type="Rhea" id="RHEA:42580"/>
        <dbReference type="Rhea" id="RHEA-COMP:9742"/>
        <dbReference type="Rhea" id="RHEA-COMP:10128"/>
        <dbReference type="ChEBI" id="CHEBI:15378"/>
        <dbReference type="ChEBI" id="CHEBI:30616"/>
        <dbReference type="ChEBI" id="CHEBI:33019"/>
        <dbReference type="ChEBI" id="CHEBI:33384"/>
        <dbReference type="ChEBI" id="CHEBI:78442"/>
        <dbReference type="ChEBI" id="CHEBI:78533"/>
        <dbReference type="ChEBI" id="CHEBI:456215"/>
        <dbReference type="EC" id="6.1.1.11"/>
    </reaction>
</comment>
<dbReference type="InterPro" id="IPR042103">
    <property type="entry name" value="SerRS_1_N_sf"/>
</dbReference>
<dbReference type="Gene3D" id="1.10.287.40">
    <property type="entry name" value="Serine-tRNA synthetase, tRNA binding domain"/>
    <property type="match status" value="1"/>
</dbReference>
<keyword evidence="3 7" id="KW-0547">Nucleotide-binding</keyword>
<dbReference type="STRING" id="593750.Metfor_1727"/>
<evidence type="ECO:0000256" key="2">
    <source>
        <dbReference type="ARBA" id="ARBA00022598"/>
    </source>
</evidence>
<dbReference type="NCBIfam" id="TIGR00414">
    <property type="entry name" value="serS"/>
    <property type="match status" value="1"/>
</dbReference>
<dbReference type="GO" id="GO:0006434">
    <property type="term" value="P:seryl-tRNA aminoacylation"/>
    <property type="evidence" value="ECO:0007669"/>
    <property type="project" value="UniProtKB-UniRule"/>
</dbReference>
<proteinExistence type="inferred from homology"/>
<feature type="binding site" evidence="7">
    <location>
        <begin position="232"/>
        <end position="234"/>
    </location>
    <ligand>
        <name>L-serine</name>
        <dbReference type="ChEBI" id="CHEBI:33384"/>
    </ligand>
</feature>
<protein>
    <recommendedName>
        <fullName evidence="7">Serine--tRNA ligase</fullName>
        <ecNumber evidence="7">6.1.1.11</ecNumber>
    </recommendedName>
    <alternativeName>
        <fullName evidence="7">Seryl-tRNA synthetase</fullName>
        <shortName evidence="7">SerRS</shortName>
    </alternativeName>
    <alternativeName>
        <fullName evidence="7">Seryl-tRNA(Ser/Sec) synthetase</fullName>
    </alternativeName>
</protein>
<feature type="binding site" evidence="7">
    <location>
        <position position="387"/>
    </location>
    <ligand>
        <name>L-serine</name>
        <dbReference type="ChEBI" id="CHEBI:33384"/>
    </ligand>
</feature>
<feature type="binding site" evidence="8">
    <location>
        <position position="385"/>
    </location>
    <ligand>
        <name>L-serine</name>
        <dbReference type="ChEBI" id="CHEBI:33384"/>
    </ligand>
</feature>
<dbReference type="Proteomes" id="UP000010824">
    <property type="component" value="Chromosome"/>
</dbReference>
<evidence type="ECO:0000313" key="12">
    <source>
        <dbReference type="Proteomes" id="UP000010824"/>
    </source>
</evidence>
<dbReference type="EC" id="6.1.1.11" evidence="7"/>
<dbReference type="AlphaFoldDB" id="L0HI60"/>
<dbReference type="InterPro" id="IPR033729">
    <property type="entry name" value="SerRS_core"/>
</dbReference>
<keyword evidence="5 7" id="KW-0648">Protein biosynthesis</keyword>
<comment type="similarity">
    <text evidence="7">Belongs to the class-II aminoacyl-tRNA synthetase family. Type-1 seryl-tRNA synthetase subfamily.</text>
</comment>
<dbReference type="GeneID" id="14308116"/>
<comment type="subunit">
    <text evidence="7">Homodimer. The tRNA molecule binds across the dimer.</text>
</comment>
<comment type="subcellular location">
    <subcellularLocation>
        <location evidence="1 7">Cytoplasm</location>
    </subcellularLocation>
</comment>
<feature type="domain" description="Aminoacyl-transfer RNA synthetases class-II family profile" evidence="10">
    <location>
        <begin position="179"/>
        <end position="412"/>
    </location>
</feature>
<evidence type="ECO:0000256" key="4">
    <source>
        <dbReference type="ARBA" id="ARBA00022840"/>
    </source>
</evidence>
<dbReference type="KEGG" id="mfo:Metfor_1727"/>
<dbReference type="eggNOG" id="arCOG00403">
    <property type="taxonomic scope" value="Archaea"/>
</dbReference>
<keyword evidence="12" id="KW-1185">Reference proteome</keyword>
<dbReference type="UniPathway" id="UPA00906">
    <property type="reaction ID" value="UER00895"/>
</dbReference>
<evidence type="ECO:0000313" key="11">
    <source>
        <dbReference type="EMBL" id="AGB02754.1"/>
    </source>
</evidence>
<feature type="site" description="Important for serine binding" evidence="8">
    <location>
        <position position="387"/>
    </location>
</feature>
<dbReference type="InParanoid" id="L0HI60"/>
<dbReference type="PANTHER" id="PTHR11778">
    <property type="entry name" value="SERYL-TRNA SYNTHETASE"/>
    <property type="match status" value="1"/>
</dbReference>
<dbReference type="Gene3D" id="3.30.930.10">
    <property type="entry name" value="Bira Bifunctional Protein, Domain 2"/>
    <property type="match status" value="1"/>
</dbReference>
<dbReference type="HOGENOM" id="CLU_023797_0_1_2"/>
<dbReference type="InterPro" id="IPR006195">
    <property type="entry name" value="aa-tRNA-synth_II"/>
</dbReference>
<evidence type="ECO:0000259" key="10">
    <source>
        <dbReference type="PROSITE" id="PS50862"/>
    </source>
</evidence>
<keyword evidence="4 7" id="KW-0067">ATP-binding</keyword>
<dbReference type="Pfam" id="PF02403">
    <property type="entry name" value="Seryl_tRNA_N"/>
    <property type="match status" value="1"/>
</dbReference>
<dbReference type="InterPro" id="IPR010978">
    <property type="entry name" value="tRNA-bd_arm"/>
</dbReference>
<comment type="pathway">
    <text evidence="7">Aminoacyl-tRNA biosynthesis; selenocysteinyl-tRNA(Sec) biosynthesis; L-seryl-tRNA(Sec) from L-serine and tRNA(Sec): step 1/1.</text>
</comment>
<comment type="function">
    <text evidence="7">Catalyzes the attachment of serine to tRNA(Ser). Is also able to aminoacylate tRNA(Sec) with serine, to form the misacylated tRNA L-seryl-tRNA(Sec), which will be further converted into selenocysteinyl-tRNA(Sec).</text>
</comment>
<keyword evidence="7" id="KW-0963">Cytoplasm</keyword>
<dbReference type="RefSeq" id="WP_015285717.1">
    <property type="nucleotide sequence ID" value="NC_019943.1"/>
</dbReference>
<feature type="binding site" evidence="7 8">
    <location>
        <position position="286"/>
    </location>
    <ligand>
        <name>L-serine</name>
        <dbReference type="ChEBI" id="CHEBI:33384"/>
    </ligand>
</feature>
<feature type="binding site" evidence="7">
    <location>
        <position position="279"/>
    </location>
    <ligand>
        <name>ATP</name>
        <dbReference type="ChEBI" id="CHEBI:30616"/>
    </ligand>
</feature>
<feature type="binding site" evidence="8">
    <location>
        <position position="232"/>
    </location>
    <ligand>
        <name>L-serine</name>
        <dbReference type="ChEBI" id="CHEBI:33384"/>
    </ligand>
</feature>
<feature type="binding site" evidence="7 9">
    <location>
        <begin position="263"/>
        <end position="265"/>
    </location>
    <ligand>
        <name>ATP</name>
        <dbReference type="ChEBI" id="CHEBI:30616"/>
    </ligand>
</feature>
<evidence type="ECO:0000256" key="5">
    <source>
        <dbReference type="ARBA" id="ARBA00022917"/>
    </source>
</evidence>
<name>L0HI60_METFS</name>
<comment type="catalytic activity">
    <reaction evidence="7">
        <text>tRNA(Ser) + L-serine + ATP = L-seryl-tRNA(Ser) + AMP + diphosphate + H(+)</text>
        <dbReference type="Rhea" id="RHEA:12292"/>
        <dbReference type="Rhea" id="RHEA-COMP:9669"/>
        <dbReference type="Rhea" id="RHEA-COMP:9703"/>
        <dbReference type="ChEBI" id="CHEBI:15378"/>
        <dbReference type="ChEBI" id="CHEBI:30616"/>
        <dbReference type="ChEBI" id="CHEBI:33019"/>
        <dbReference type="ChEBI" id="CHEBI:33384"/>
        <dbReference type="ChEBI" id="CHEBI:78442"/>
        <dbReference type="ChEBI" id="CHEBI:78533"/>
        <dbReference type="ChEBI" id="CHEBI:456215"/>
        <dbReference type="EC" id="6.1.1.11"/>
    </reaction>
</comment>
<dbReference type="OrthoDB" id="35932at2157"/>
<feature type="binding site" evidence="7 9">
    <location>
        <begin position="350"/>
        <end position="353"/>
    </location>
    <ligand>
        <name>ATP</name>
        <dbReference type="ChEBI" id="CHEBI:30616"/>
    </ligand>
</feature>
<dbReference type="InterPro" id="IPR002317">
    <property type="entry name" value="Ser-tRNA-ligase_type_1"/>
</dbReference>
<dbReference type="EMBL" id="CP003167">
    <property type="protein sequence ID" value="AGB02754.1"/>
    <property type="molecule type" value="Genomic_DNA"/>
</dbReference>
<dbReference type="CDD" id="cd00770">
    <property type="entry name" value="SerRS_core"/>
    <property type="match status" value="1"/>
</dbReference>
<dbReference type="SUPFAM" id="SSF55681">
    <property type="entry name" value="Class II aaRS and biotin synthetases"/>
    <property type="match status" value="1"/>
</dbReference>
<dbReference type="GO" id="GO:0016260">
    <property type="term" value="P:selenocysteine biosynthetic process"/>
    <property type="evidence" value="ECO:0007669"/>
    <property type="project" value="UniProtKB-UniRule"/>
</dbReference>
<reference evidence="11 12" key="2">
    <citation type="journal article" date="2014" name="Genome Announc.">
        <title>Complete Genome Sequence of Methanoregula formicica SMSPT, a Mesophilic Hydrogenotrophic Methanogen Isolated from a Methanogenic Upflow Anaerobic Sludge Blanket Reactor.</title>
        <authorList>
            <person name="Yamamoto K."/>
            <person name="Tamaki H."/>
            <person name="Cadillo-Quiroz H."/>
            <person name="Imachi H."/>
            <person name="Kyrpides N."/>
            <person name="Woyke T."/>
            <person name="Goodwin L."/>
            <person name="Zinder S.H."/>
            <person name="Kamagata Y."/>
            <person name="Liu W.T."/>
        </authorList>
    </citation>
    <scope>NUCLEOTIDE SEQUENCE [LARGE SCALE GENOMIC DNA]</scope>
    <source>
        <strain evidence="12">DSM 22288 / NBRC 105244 / SMSP</strain>
    </source>
</reference>
<dbReference type="HAMAP" id="MF_00176">
    <property type="entry name" value="Ser_tRNA_synth_type1"/>
    <property type="match status" value="1"/>
</dbReference>
<evidence type="ECO:0000256" key="6">
    <source>
        <dbReference type="ARBA" id="ARBA00023146"/>
    </source>
</evidence>
<reference evidence="12" key="1">
    <citation type="submission" date="2011-12" db="EMBL/GenBank/DDBJ databases">
        <title>Complete sequence of Methanoregula formicicum SMSP.</title>
        <authorList>
            <person name="Lucas S."/>
            <person name="Han J."/>
            <person name="Lapidus A."/>
            <person name="Cheng J.-F."/>
            <person name="Goodwin L."/>
            <person name="Pitluck S."/>
            <person name="Peters L."/>
            <person name="Ovchinnikova G."/>
            <person name="Teshima H."/>
            <person name="Detter J.C."/>
            <person name="Han C."/>
            <person name="Tapia R."/>
            <person name="Land M."/>
            <person name="Hauser L."/>
            <person name="Kyrpides N."/>
            <person name="Ivanova N."/>
            <person name="Pagani I."/>
            <person name="Imachi H."/>
            <person name="Tamaki H."/>
            <person name="Sekiguchi Y."/>
            <person name="Kamagata Y."/>
            <person name="Cadillo-Quiroz H."/>
            <person name="Zinder S."/>
            <person name="Liu W.-T."/>
            <person name="Woyke T."/>
        </authorList>
    </citation>
    <scope>NUCLEOTIDE SEQUENCE [LARGE SCALE GENOMIC DNA]</scope>
    <source>
        <strain evidence="12">DSM 22288 / NBRC 105244 / SMSP</strain>
    </source>
</reference>
<evidence type="ECO:0000256" key="1">
    <source>
        <dbReference type="ARBA" id="ARBA00004496"/>
    </source>
</evidence>
<dbReference type="PRINTS" id="PR00981">
    <property type="entry name" value="TRNASYNTHSER"/>
</dbReference>
<sequence length="425" mass="48510">MLDIKFVRASPDVVKADLTKRNDLEKIAWVDELLAKDARSRELKVETDQLRQRRNTIARDINAAKKAGQDAKPLMEEAASLPKKIKDHDTEQEEIRTRMREIQMRLPNILHESVPVGKDDSENVEVKRVGTPRTFSFEVKNHGQLATEKGWADFERAAKTSGAGFYFLKGNLVLLDMALQRYAIDLLEKKGYTPVIPPYMINRTSYEGVTDLGDFEKVMYKIDGDDAYLIATSEHPIGAMYQDEIFEEKDLPLRLAGISPCFRREIGAHGLDTKGLFRVHQFTKVEQFVFCKPEDSWTIHEELLANAEEIFQGLDLPYHVVNICTGDIGTVAAKKYDIEVWMPRENAYKEVVSCSNCTSYQAVRLNIRVRDKSDFESKQHVHTLNSTAIATSRVLRAILENNQQEDGSVLIPEVLRPYMNGREFL</sequence>
<evidence type="ECO:0000256" key="8">
    <source>
        <dbReference type="PIRSR" id="PIRSR001529-1"/>
    </source>
</evidence>
<gene>
    <name evidence="7" type="primary">serS</name>
    <name evidence="11" type="ordered locus">Metfor_1727</name>
</gene>
<dbReference type="Pfam" id="PF00587">
    <property type="entry name" value="tRNA-synt_2b"/>
    <property type="match status" value="1"/>
</dbReference>
<comment type="domain">
    <text evidence="7">Consists of two distinct domains, a catalytic core and a N-terminal extension that is involved in tRNA binding.</text>
</comment>